<dbReference type="GO" id="GO:0004722">
    <property type="term" value="F:protein serine/threonine phosphatase activity"/>
    <property type="evidence" value="ECO:0007669"/>
    <property type="project" value="InterPro"/>
</dbReference>
<proteinExistence type="predicted"/>
<dbReference type="PROSITE" id="PS51746">
    <property type="entry name" value="PPM_2"/>
    <property type="match status" value="1"/>
</dbReference>
<dbReference type="InterPro" id="IPR001932">
    <property type="entry name" value="PPM-type_phosphatase-like_dom"/>
</dbReference>
<organism evidence="2">
    <name type="scientific">uncultured Pyrinomonadaceae bacterium</name>
    <dbReference type="NCBI Taxonomy" id="2283094"/>
    <lineage>
        <taxon>Bacteria</taxon>
        <taxon>Pseudomonadati</taxon>
        <taxon>Acidobacteriota</taxon>
        <taxon>Blastocatellia</taxon>
        <taxon>Blastocatellales</taxon>
        <taxon>Pyrinomonadaceae</taxon>
        <taxon>environmental samples</taxon>
    </lineage>
</organism>
<reference evidence="2" key="1">
    <citation type="submission" date="2020-02" db="EMBL/GenBank/DDBJ databases">
        <authorList>
            <person name="Meier V. D."/>
        </authorList>
    </citation>
    <scope>NUCLEOTIDE SEQUENCE</scope>
    <source>
        <strain evidence="2">AVDCRST_MAG74</strain>
    </source>
</reference>
<dbReference type="InterPro" id="IPR015655">
    <property type="entry name" value="PP2C"/>
</dbReference>
<name>A0A6J4PSF4_9BACT</name>
<evidence type="ECO:0000313" key="2">
    <source>
        <dbReference type="EMBL" id="CAA9422255.1"/>
    </source>
</evidence>
<dbReference type="AlphaFoldDB" id="A0A6J4PSF4"/>
<protein>
    <submittedName>
        <fullName evidence="2">Protein serine/threonine phosphatase PrpC, regulation of stationary phase</fullName>
    </submittedName>
</protein>
<dbReference type="EMBL" id="CADCUR010000275">
    <property type="protein sequence ID" value="CAA9422255.1"/>
    <property type="molecule type" value="Genomic_DNA"/>
</dbReference>
<dbReference type="InterPro" id="IPR036457">
    <property type="entry name" value="PPM-type-like_dom_sf"/>
</dbReference>
<gene>
    <name evidence="2" type="ORF">AVDCRST_MAG74-3329</name>
</gene>
<dbReference type="Pfam" id="PF13672">
    <property type="entry name" value="PP2C_2"/>
    <property type="match status" value="1"/>
</dbReference>
<dbReference type="Gene3D" id="3.60.40.10">
    <property type="entry name" value="PPM-type phosphatase domain"/>
    <property type="match status" value="1"/>
</dbReference>
<dbReference type="CDD" id="cd00143">
    <property type="entry name" value="PP2Cc"/>
    <property type="match status" value="1"/>
</dbReference>
<dbReference type="PANTHER" id="PTHR47992">
    <property type="entry name" value="PROTEIN PHOSPHATASE"/>
    <property type="match status" value="1"/>
</dbReference>
<sequence length="313" mass="34217">MLTVETHATSHIGRVRKGNEDNYLLLNISEAKTWMSSQEADEFVIESQKFEIDENGIVLAVSDGMGGALAGEVASKMAVETVSQRFIDEEDTDITIPAENANHSLISKLYGATVYANHLIHHQGRTDPQFQGMGATFTGIGITPEAVDLIQVGDSRAYLVRSGQIYQVTKDQSLVQQLIDAGQIQPEEAETHTLKNVILQALGAQNEIYPVSARLYPQRNDVLLLCSDGLSNKVGGSDMQRIICENFSQLQIAAAELVKEANERGGEDNITLILVKLTGDALPEPNEEKIKLELLNLGNIHDTAEETDTAEIF</sequence>
<dbReference type="SMART" id="SM00331">
    <property type="entry name" value="PP2C_SIG"/>
    <property type="match status" value="1"/>
</dbReference>
<dbReference type="SMART" id="SM00332">
    <property type="entry name" value="PP2Cc"/>
    <property type="match status" value="1"/>
</dbReference>
<evidence type="ECO:0000259" key="1">
    <source>
        <dbReference type="PROSITE" id="PS51746"/>
    </source>
</evidence>
<feature type="domain" description="PPM-type phosphatase" evidence="1">
    <location>
        <begin position="5"/>
        <end position="277"/>
    </location>
</feature>
<accession>A0A6J4PSF4</accession>
<dbReference type="SUPFAM" id="SSF81606">
    <property type="entry name" value="PP2C-like"/>
    <property type="match status" value="1"/>
</dbReference>